<dbReference type="RefSeq" id="WP_004844939.1">
    <property type="nucleotide sequence ID" value="NZ_AP028249.1"/>
</dbReference>
<name>A0A174F3M1_9FIRM</name>
<protein>
    <submittedName>
        <fullName evidence="2">SpoIVB peptidase</fullName>
        <ecNumber evidence="2">3.4.21.116</ecNumber>
    </submittedName>
</protein>
<proteinExistence type="predicted"/>
<dbReference type="InterPro" id="IPR036034">
    <property type="entry name" value="PDZ_sf"/>
</dbReference>
<evidence type="ECO:0000313" key="5">
    <source>
        <dbReference type="Proteomes" id="UP000292665"/>
    </source>
</evidence>
<dbReference type="EC" id="3.4.21.116" evidence="2"/>
<accession>A0A174F3M1</accession>
<keyword evidence="2" id="KW-0378">Hydrolase</keyword>
<dbReference type="InterPro" id="IPR014219">
    <property type="entry name" value="SpoIVB"/>
</dbReference>
<reference evidence="2 4" key="1">
    <citation type="submission" date="2015-09" db="EMBL/GenBank/DDBJ databases">
        <authorList>
            <consortium name="Pathogen Informatics"/>
        </authorList>
    </citation>
    <scope>NUCLEOTIDE SEQUENCE [LARGE SCALE GENOMIC DNA]</scope>
    <source>
        <strain evidence="2 4">2789STDY5834841</strain>
    </source>
</reference>
<dbReference type="EMBL" id="RCYR01000043">
    <property type="protein sequence ID" value="RYS76658.1"/>
    <property type="molecule type" value="Genomic_DNA"/>
</dbReference>
<dbReference type="InterPro" id="IPR008763">
    <property type="entry name" value="Peptidase_S55"/>
</dbReference>
<dbReference type="GO" id="GO:0016787">
    <property type="term" value="F:hydrolase activity"/>
    <property type="evidence" value="ECO:0007669"/>
    <property type="project" value="UniProtKB-KW"/>
</dbReference>
<dbReference type="Pfam" id="PF05580">
    <property type="entry name" value="Peptidase_S55"/>
    <property type="match status" value="1"/>
</dbReference>
<organism evidence="2 4">
    <name type="scientific">[Ruminococcus] torques</name>
    <dbReference type="NCBI Taxonomy" id="33039"/>
    <lineage>
        <taxon>Bacteria</taxon>
        <taxon>Bacillati</taxon>
        <taxon>Bacillota</taxon>
        <taxon>Clostridia</taxon>
        <taxon>Lachnospirales</taxon>
        <taxon>Lachnospiraceae</taxon>
        <taxon>Mediterraneibacter</taxon>
    </lineage>
</organism>
<evidence type="ECO:0000313" key="2">
    <source>
        <dbReference type="EMBL" id="CUO42910.1"/>
    </source>
</evidence>
<sequence>MLKKQKYVTAVFCLFLSFFFAAMGILQYQMIRGKKPVSTDAGIEAMNNDTVLVGGMPIGIYMETDGVMVLNTEQIAGADGKEHEPAKGIVKAGDYIMAVDHCEITGKKELLEAVGNLTGTFVVLTVRRNGETIDLKIKPVEYETGEYRLGIWVRDNVQGLGTVTFLTDQSRFGALGHGIHDVDTSVLMSIAEGNVYRTSIRDITKGQSGSPGSMEGMIIYNNYNILGTIDKNTEAGIYGKIDKIDELFTEQTAIRTAKKEEIITGPATIRCFVDNEVREFDIEVTQVDMMSQEINKGLVIKVTDEELLEKTGGIIQGMSGSPIIQNGKLIGAVTHVFVQDSTKGYGIFIENMLKQVNLPEMCG</sequence>
<dbReference type="NCBIfam" id="TIGR02860">
    <property type="entry name" value="spore_IV_B"/>
    <property type="match status" value="1"/>
</dbReference>
<dbReference type="EMBL" id="CYZO01000047">
    <property type="protein sequence ID" value="CUO42910.1"/>
    <property type="molecule type" value="Genomic_DNA"/>
</dbReference>
<dbReference type="SUPFAM" id="SSF50494">
    <property type="entry name" value="Trypsin-like serine proteases"/>
    <property type="match status" value="1"/>
</dbReference>
<gene>
    <name evidence="2" type="primary">spoIVB</name>
    <name evidence="3" type="ORF">EAI93_13090</name>
    <name evidence="2" type="ORF">ERS852456_02538</name>
</gene>
<evidence type="ECO:0000259" key="1">
    <source>
        <dbReference type="PROSITE" id="PS51494"/>
    </source>
</evidence>
<feature type="domain" description="Peptidase S55" evidence="1">
    <location>
        <begin position="131"/>
        <end position="363"/>
    </location>
</feature>
<dbReference type="Gene3D" id="2.30.42.10">
    <property type="match status" value="1"/>
</dbReference>
<dbReference type="GeneID" id="97328818"/>
<dbReference type="InterPro" id="IPR009003">
    <property type="entry name" value="Peptidase_S1_PA"/>
</dbReference>
<evidence type="ECO:0000313" key="3">
    <source>
        <dbReference type="EMBL" id="RYS76658.1"/>
    </source>
</evidence>
<evidence type="ECO:0000313" key="4">
    <source>
        <dbReference type="Proteomes" id="UP000095787"/>
    </source>
</evidence>
<dbReference type="Proteomes" id="UP000095787">
    <property type="component" value="Unassembled WGS sequence"/>
</dbReference>
<dbReference type="AlphaFoldDB" id="A0A174F3M1"/>
<dbReference type="PROSITE" id="PS51494">
    <property type="entry name" value="SPOIVB"/>
    <property type="match status" value="1"/>
</dbReference>
<reference evidence="3 5" key="2">
    <citation type="journal article" date="2019" name="Science, e1252229">
        <title>Invertible promoters mediate bacterial phase variation, antibiotic resistance, and host adaptation in the gut.</title>
        <authorList>
            <person name="Jiang X."/>
            <person name="Hall A.B."/>
            <person name="Arthur T.D."/>
            <person name="Plichta D.R."/>
            <person name="Covington C.T."/>
            <person name="Poyet M."/>
            <person name="Crothers J."/>
            <person name="Moses P.L."/>
            <person name="Tolonen A.C."/>
            <person name="Vlamakis H."/>
            <person name="Alm E.J."/>
            <person name="Xavier R.J."/>
        </authorList>
    </citation>
    <scope>NUCLEOTIDE SEQUENCE [LARGE SCALE GENOMIC DNA]</scope>
    <source>
        <strain evidence="3">Aa_0143</strain>
        <strain evidence="5">aa_0143</strain>
    </source>
</reference>
<dbReference type="Proteomes" id="UP000292665">
    <property type="component" value="Unassembled WGS sequence"/>
</dbReference>
<dbReference type="SUPFAM" id="SSF50156">
    <property type="entry name" value="PDZ domain-like"/>
    <property type="match status" value="1"/>
</dbReference>